<sequence>MAYPIWQVGLDIQNGFMRALAVQRRRHGWQLRHWWQLPLPGGTLSGGSLHHPAALCTVLRQWRQELPRFVSLRLGFPASRILQQRLAMPDQRLREPRRGEYIAKLAAKALPVSGDDLALDYRPDPQTPNTLLVTAARQTELNVWLDCLRDAGLQPDAVDITPCALRCMAAQTGLATDRLLLHRFDDHWLWVAPLEAPLAFGTFYQDDLYPDSIYPDGKVSHPDDMTSCSDGVAEMPDVLKYVSACYQNNADHQAYLSASAPEYLQQVPATLITWSPLSAFDRQQPPLPAFPAAFAIAGGLAVRPEDTPC</sequence>
<evidence type="ECO:0000313" key="2">
    <source>
        <dbReference type="Proteomes" id="UP000017142"/>
    </source>
</evidence>
<dbReference type="AlphaFoldDB" id="A0AAV3K9I0"/>
<accession>A0AAV3K9I0</accession>
<protein>
    <submittedName>
        <fullName evidence="1">HofM protein</fullName>
    </submittedName>
</protein>
<reference evidence="2" key="1">
    <citation type="journal article" date="2013" name="Diversity">
        <title>Genome Sequence of Dickeya solani, a New soft Rot Pathogen of Potato, Suggests its Emergence May Be Related to a Novel Combination of Non-Ribosomal Peptide/Polyketide Synthetase Clusters.</title>
        <authorList>
            <person name="Garlant L."/>
            <person name="Koskinen P."/>
            <person name="Rouhiainen L."/>
            <person name="Laine P."/>
            <person name="Paulin L."/>
            <person name="Auvinen P."/>
            <person name="Holm L."/>
            <person name="Pirhonen M."/>
        </authorList>
    </citation>
    <scope>NUCLEOTIDE SEQUENCE [LARGE SCALE GENOMIC DNA]</scope>
    <source>
        <strain evidence="2">D s0432-1</strain>
    </source>
</reference>
<dbReference type="Pfam" id="PF11104">
    <property type="entry name" value="PilM_2"/>
    <property type="match status" value="1"/>
</dbReference>
<dbReference type="InterPro" id="IPR043129">
    <property type="entry name" value="ATPase_NBD"/>
</dbReference>
<dbReference type="PANTHER" id="PTHR32432">
    <property type="entry name" value="CELL DIVISION PROTEIN FTSA-RELATED"/>
    <property type="match status" value="1"/>
</dbReference>
<gene>
    <name evidence="1" type="ORF">A544_3850</name>
</gene>
<dbReference type="InterPro" id="IPR005883">
    <property type="entry name" value="PilM"/>
</dbReference>
<dbReference type="InterPro" id="IPR050696">
    <property type="entry name" value="FtsA/MreB"/>
</dbReference>
<proteinExistence type="predicted"/>
<dbReference type="RefSeq" id="WP_022635173.1">
    <property type="nucleotide sequence ID" value="NZ_AMWE01000004.1"/>
</dbReference>
<dbReference type="Gene3D" id="3.30.420.380">
    <property type="match status" value="1"/>
</dbReference>
<organism evidence="1 2">
    <name type="scientific">Dickeya solani D s0432-1</name>
    <dbReference type="NCBI Taxonomy" id="1231725"/>
    <lineage>
        <taxon>Bacteria</taxon>
        <taxon>Pseudomonadati</taxon>
        <taxon>Pseudomonadota</taxon>
        <taxon>Gammaproteobacteria</taxon>
        <taxon>Enterobacterales</taxon>
        <taxon>Pectobacteriaceae</taxon>
        <taxon>Dickeya</taxon>
    </lineage>
</organism>
<dbReference type="Proteomes" id="UP000017142">
    <property type="component" value="Unassembled WGS sequence"/>
</dbReference>
<dbReference type="GeneID" id="43518340"/>
<name>A0AAV3K9I0_9GAMM</name>
<dbReference type="PANTHER" id="PTHR32432:SF3">
    <property type="entry name" value="ETHANOLAMINE UTILIZATION PROTEIN EUTJ"/>
    <property type="match status" value="1"/>
</dbReference>
<dbReference type="SUPFAM" id="SSF53067">
    <property type="entry name" value="Actin-like ATPase domain"/>
    <property type="match status" value="1"/>
</dbReference>
<dbReference type="EMBL" id="AMWE01000004">
    <property type="protein sequence ID" value="ERO57270.1"/>
    <property type="molecule type" value="Genomic_DNA"/>
</dbReference>
<comment type="caution">
    <text evidence="1">The sequence shown here is derived from an EMBL/GenBank/DDBJ whole genome shotgun (WGS) entry which is preliminary data.</text>
</comment>
<evidence type="ECO:0000313" key="1">
    <source>
        <dbReference type="EMBL" id="ERO57270.1"/>
    </source>
</evidence>